<dbReference type="Pfam" id="PF26621">
    <property type="entry name" value="DUF8198"/>
    <property type="match status" value="1"/>
</dbReference>
<reference evidence="2" key="1">
    <citation type="submission" date="2022-02" db="EMBL/GenBank/DDBJ databases">
        <title>Acinetobacter A3.8 sp. nov., isolated from Sediment (Zhairuo Island).</title>
        <authorList>
            <person name="Zheng K."/>
        </authorList>
    </citation>
    <scope>NUCLEOTIDE SEQUENCE</scope>
    <source>
        <strain evidence="2">A3.8</strain>
    </source>
</reference>
<dbReference type="InterPro" id="IPR058063">
    <property type="entry name" value="FFLEE_fam"/>
</dbReference>
<comment type="caution">
    <text evidence="2">The sequence shown here is derived from an EMBL/GenBank/DDBJ whole genome shotgun (WGS) entry which is preliminary data.</text>
</comment>
<dbReference type="Proteomes" id="UP001139701">
    <property type="component" value="Unassembled WGS sequence"/>
</dbReference>
<evidence type="ECO:0000259" key="1">
    <source>
        <dbReference type="Pfam" id="PF26621"/>
    </source>
</evidence>
<accession>A0A9X1X0F4</accession>
<evidence type="ECO:0000313" key="2">
    <source>
        <dbReference type="EMBL" id="MCJ8145586.1"/>
    </source>
</evidence>
<proteinExistence type="predicted"/>
<organism evidence="2 3">
    <name type="scientific">Acinetobacter sedimenti</name>
    <dbReference type="NCBI Taxonomy" id="2919922"/>
    <lineage>
        <taxon>Bacteria</taxon>
        <taxon>Pseudomonadati</taxon>
        <taxon>Pseudomonadota</taxon>
        <taxon>Gammaproteobacteria</taxon>
        <taxon>Moraxellales</taxon>
        <taxon>Moraxellaceae</taxon>
        <taxon>Acinetobacter</taxon>
    </lineage>
</organism>
<sequence>MLKTEQLAHYLKQYKQLRFHRSPKLKSLTWQVAQWQKQRMQNVHGNLFQNASYQELADFFQSELYNFDALDELAGQLSLMLKQKVKLDRWLPNEILESLVEAMQLALLTIKLDQQLAIHLIRQKRELNDENLILISLEVNQKANRLRQLKLFQSVSHQLSRHAQSLLLRTSLKLAKSKLKERGFAPMYQYLDHGFRVMRSNRQTKDFFIHYAQQEQCFLDYLVNVKPTDLNVYYDAASQQICRKHIESSAQPL</sequence>
<protein>
    <recommendedName>
        <fullName evidence="1">DUF8198 domain-containing protein</fullName>
    </recommendedName>
</protein>
<evidence type="ECO:0000313" key="3">
    <source>
        <dbReference type="Proteomes" id="UP001139701"/>
    </source>
</evidence>
<feature type="domain" description="DUF8198" evidence="1">
    <location>
        <begin position="17"/>
        <end position="227"/>
    </location>
</feature>
<dbReference type="AlphaFoldDB" id="A0A9X1X0F4"/>
<gene>
    <name evidence="2" type="ORF">MKI79_01445</name>
</gene>
<dbReference type="RefSeq" id="WP_241570294.1">
    <property type="nucleotide sequence ID" value="NZ_JAKUML010000002.1"/>
</dbReference>
<dbReference type="NCBIfam" id="NF047641">
    <property type="entry name" value="FFLEE_fam"/>
    <property type="match status" value="1"/>
</dbReference>
<keyword evidence="3" id="KW-1185">Reference proteome</keyword>
<name>A0A9X1X0F4_9GAMM</name>
<dbReference type="InterPro" id="IPR058511">
    <property type="entry name" value="DUF8198"/>
</dbReference>
<dbReference type="EMBL" id="JAKUML010000002">
    <property type="protein sequence ID" value="MCJ8145586.1"/>
    <property type="molecule type" value="Genomic_DNA"/>
</dbReference>